<dbReference type="AlphaFoldDB" id="A0A1G4AU08"/>
<organism evidence="2 3">
    <name type="scientific">Colletotrichum orchidophilum</name>
    <dbReference type="NCBI Taxonomy" id="1209926"/>
    <lineage>
        <taxon>Eukaryota</taxon>
        <taxon>Fungi</taxon>
        <taxon>Dikarya</taxon>
        <taxon>Ascomycota</taxon>
        <taxon>Pezizomycotina</taxon>
        <taxon>Sordariomycetes</taxon>
        <taxon>Hypocreomycetidae</taxon>
        <taxon>Glomerellales</taxon>
        <taxon>Glomerellaceae</taxon>
        <taxon>Colletotrichum</taxon>
    </lineage>
</organism>
<evidence type="ECO:0000313" key="2">
    <source>
        <dbReference type="EMBL" id="OHE92638.1"/>
    </source>
</evidence>
<name>A0A1G4AU08_9PEZI</name>
<sequence length="25" mass="2739">MIQPRPTMCLGQTQSSNSTVSRTTN</sequence>
<evidence type="ECO:0000256" key="1">
    <source>
        <dbReference type="SAM" id="MobiDB-lite"/>
    </source>
</evidence>
<gene>
    <name evidence="2" type="ORF">CORC01_12084</name>
</gene>
<accession>A0A1G4AU08</accession>
<protein>
    <submittedName>
        <fullName evidence="2">Uncharacterized protein</fullName>
    </submittedName>
</protein>
<comment type="caution">
    <text evidence="2">The sequence shown here is derived from an EMBL/GenBank/DDBJ whole genome shotgun (WGS) entry which is preliminary data.</text>
</comment>
<keyword evidence="3" id="KW-1185">Reference proteome</keyword>
<feature type="region of interest" description="Disordered" evidence="1">
    <location>
        <begin position="1"/>
        <end position="25"/>
    </location>
</feature>
<reference evidence="2 3" key="1">
    <citation type="submission" date="2016-09" db="EMBL/GenBank/DDBJ databases">
        <authorList>
            <person name="Capua I."/>
            <person name="De Benedictis P."/>
            <person name="Joannis T."/>
            <person name="Lombin L.H."/>
            <person name="Cattoli G."/>
        </authorList>
    </citation>
    <scope>NUCLEOTIDE SEQUENCE [LARGE SCALE GENOMIC DNA]</scope>
    <source>
        <strain evidence="2 3">IMI 309357</strain>
    </source>
</reference>
<dbReference type="EMBL" id="MJBS01000142">
    <property type="protein sequence ID" value="OHE92638.1"/>
    <property type="molecule type" value="Genomic_DNA"/>
</dbReference>
<feature type="compositionally biased region" description="Polar residues" evidence="1">
    <location>
        <begin position="10"/>
        <end position="25"/>
    </location>
</feature>
<evidence type="ECO:0000313" key="3">
    <source>
        <dbReference type="Proteomes" id="UP000176998"/>
    </source>
</evidence>
<proteinExistence type="predicted"/>
<dbReference type="Proteomes" id="UP000176998">
    <property type="component" value="Unassembled WGS sequence"/>
</dbReference>